<proteinExistence type="predicted"/>
<name>A0A5C2RKH8_9APHY</name>
<accession>A0A5C2RKH8</accession>
<feature type="region of interest" description="Disordered" evidence="1">
    <location>
        <begin position="1"/>
        <end position="20"/>
    </location>
</feature>
<keyword evidence="3" id="KW-1185">Reference proteome</keyword>
<gene>
    <name evidence="2" type="ORF">L227DRAFT_618130</name>
</gene>
<dbReference type="EMBL" id="ML122469">
    <property type="protein sequence ID" value="RPD52063.1"/>
    <property type="molecule type" value="Genomic_DNA"/>
</dbReference>
<dbReference type="Proteomes" id="UP000313359">
    <property type="component" value="Unassembled WGS sequence"/>
</dbReference>
<sequence>MSQPGSSAQAQQQPNDKDSRWMKETWREGIFTFCGPLDNAGMIPALFTVTNLPLDFELPMVRHEIPDNNLSAKTLRHVQYAHRACPEIAYVLHKVPMNDPLIARLGPNPSLLCPVKYDNGFALHHDVQWSWWQLERGLLLISEILLSLDATPEG</sequence>
<organism evidence="2 3">
    <name type="scientific">Lentinus tigrinus ALCF2SS1-6</name>
    <dbReference type="NCBI Taxonomy" id="1328759"/>
    <lineage>
        <taxon>Eukaryota</taxon>
        <taxon>Fungi</taxon>
        <taxon>Dikarya</taxon>
        <taxon>Basidiomycota</taxon>
        <taxon>Agaricomycotina</taxon>
        <taxon>Agaricomycetes</taxon>
        <taxon>Polyporales</taxon>
        <taxon>Polyporaceae</taxon>
        <taxon>Lentinus</taxon>
    </lineage>
</organism>
<reference evidence="2" key="1">
    <citation type="journal article" date="2018" name="Genome Biol. Evol.">
        <title>Genomics and development of Lentinus tigrinus, a white-rot wood-decaying mushroom with dimorphic fruiting bodies.</title>
        <authorList>
            <person name="Wu B."/>
            <person name="Xu Z."/>
            <person name="Knudson A."/>
            <person name="Carlson A."/>
            <person name="Chen N."/>
            <person name="Kovaka S."/>
            <person name="LaButti K."/>
            <person name="Lipzen A."/>
            <person name="Pennachio C."/>
            <person name="Riley R."/>
            <person name="Schakwitz W."/>
            <person name="Umezawa K."/>
            <person name="Ohm R.A."/>
            <person name="Grigoriev I.V."/>
            <person name="Nagy L.G."/>
            <person name="Gibbons J."/>
            <person name="Hibbett D."/>
        </authorList>
    </citation>
    <scope>NUCLEOTIDE SEQUENCE [LARGE SCALE GENOMIC DNA]</scope>
    <source>
        <strain evidence="2">ALCF2SS1-6</strain>
    </source>
</reference>
<dbReference type="STRING" id="1328759.A0A5C2RKH8"/>
<evidence type="ECO:0000313" key="2">
    <source>
        <dbReference type="EMBL" id="RPD52063.1"/>
    </source>
</evidence>
<evidence type="ECO:0000313" key="3">
    <source>
        <dbReference type="Proteomes" id="UP000313359"/>
    </source>
</evidence>
<feature type="compositionally biased region" description="Low complexity" evidence="1">
    <location>
        <begin position="1"/>
        <end position="14"/>
    </location>
</feature>
<feature type="non-terminal residue" evidence="2">
    <location>
        <position position="154"/>
    </location>
</feature>
<evidence type="ECO:0000256" key="1">
    <source>
        <dbReference type="SAM" id="MobiDB-lite"/>
    </source>
</evidence>
<dbReference type="AlphaFoldDB" id="A0A5C2RKH8"/>
<protein>
    <submittedName>
        <fullName evidence="2">Uncharacterized protein</fullName>
    </submittedName>
</protein>